<organism evidence="9 11">
    <name type="scientific">Aliidiomarina maris</name>
    <dbReference type="NCBI Taxonomy" id="531312"/>
    <lineage>
        <taxon>Bacteria</taxon>
        <taxon>Pseudomonadati</taxon>
        <taxon>Pseudomonadota</taxon>
        <taxon>Gammaproteobacteria</taxon>
        <taxon>Alteromonadales</taxon>
        <taxon>Idiomarinaceae</taxon>
        <taxon>Aliidiomarina</taxon>
    </lineage>
</organism>
<name>A0A327WZA0_9GAMM</name>
<dbReference type="InterPro" id="IPR036909">
    <property type="entry name" value="Cyt_c-like_dom_sf"/>
</dbReference>
<evidence type="ECO:0000313" key="10">
    <source>
        <dbReference type="EMBL" id="RUO27758.1"/>
    </source>
</evidence>
<reference evidence="10 12" key="1">
    <citation type="journal article" date="2018" name="Front. Microbiol.">
        <title>Genome-Based Analysis Reveals the Taxonomy and Diversity of the Family Idiomarinaceae.</title>
        <authorList>
            <person name="Liu Y."/>
            <person name="Lai Q."/>
            <person name="Shao Z."/>
        </authorList>
    </citation>
    <scope>NUCLEOTIDE SEQUENCE [LARGE SCALE GENOMIC DNA]</scope>
    <source>
        <strain evidence="10 12">CF12-14</strain>
    </source>
</reference>
<keyword evidence="7" id="KW-0732">Signal</keyword>
<dbReference type="PANTHER" id="PTHR40942:SF4">
    <property type="entry name" value="CYTOCHROME C5"/>
    <property type="match status" value="1"/>
</dbReference>
<proteinExistence type="predicted"/>
<dbReference type="RefSeq" id="WP_111568702.1">
    <property type="nucleotide sequence ID" value="NZ_PIPK01000002.1"/>
</dbReference>
<dbReference type="OrthoDB" id="9814708at2"/>
<evidence type="ECO:0000256" key="5">
    <source>
        <dbReference type="ARBA" id="ARBA00023004"/>
    </source>
</evidence>
<dbReference type="GO" id="GO:0005506">
    <property type="term" value="F:iron ion binding"/>
    <property type="evidence" value="ECO:0007669"/>
    <property type="project" value="InterPro"/>
</dbReference>
<dbReference type="Gene3D" id="1.10.760.10">
    <property type="entry name" value="Cytochrome c-like domain"/>
    <property type="match status" value="1"/>
</dbReference>
<dbReference type="PRINTS" id="PR00607">
    <property type="entry name" value="CYTCHROMECIE"/>
</dbReference>
<dbReference type="InterPro" id="IPR002323">
    <property type="entry name" value="Cyt_CIE"/>
</dbReference>
<dbReference type="Pfam" id="PF13442">
    <property type="entry name" value="Cytochrome_CBB3"/>
    <property type="match status" value="1"/>
</dbReference>
<dbReference type="GO" id="GO:0020037">
    <property type="term" value="F:heme binding"/>
    <property type="evidence" value="ECO:0007669"/>
    <property type="project" value="InterPro"/>
</dbReference>
<evidence type="ECO:0000313" key="9">
    <source>
        <dbReference type="EMBL" id="RAJ99080.1"/>
    </source>
</evidence>
<keyword evidence="2 6" id="KW-0349">Heme</keyword>
<dbReference type="EMBL" id="QLMD01000003">
    <property type="protein sequence ID" value="RAJ99080.1"/>
    <property type="molecule type" value="Genomic_DNA"/>
</dbReference>
<reference evidence="9 11" key="2">
    <citation type="submission" date="2018-06" db="EMBL/GenBank/DDBJ databases">
        <title>Genomic Encyclopedia of Type Strains, Phase III (KMG-III): the genomes of soil and plant-associated and newly described type strains.</title>
        <authorList>
            <person name="Whitman W."/>
        </authorList>
    </citation>
    <scope>NUCLEOTIDE SEQUENCE [LARGE SCALE GENOMIC DNA]</scope>
    <source>
        <strain evidence="9 11">CGMCC 1.15366</strain>
    </source>
</reference>
<protein>
    <submittedName>
        <fullName evidence="9 10">Cytochrome c5</fullName>
    </submittedName>
</protein>
<dbReference type="InterPro" id="IPR009056">
    <property type="entry name" value="Cyt_c-like_dom"/>
</dbReference>
<evidence type="ECO:0000256" key="2">
    <source>
        <dbReference type="ARBA" id="ARBA00022617"/>
    </source>
</evidence>
<evidence type="ECO:0000256" key="6">
    <source>
        <dbReference type="PROSITE-ProRule" id="PRU00433"/>
    </source>
</evidence>
<evidence type="ECO:0000256" key="4">
    <source>
        <dbReference type="ARBA" id="ARBA00022982"/>
    </source>
</evidence>
<dbReference type="Proteomes" id="UP000249203">
    <property type="component" value="Unassembled WGS sequence"/>
</dbReference>
<dbReference type="PANTHER" id="PTHR40942">
    <property type="match status" value="1"/>
</dbReference>
<dbReference type="PROSITE" id="PS51007">
    <property type="entry name" value="CYTC"/>
    <property type="match status" value="1"/>
</dbReference>
<keyword evidence="1" id="KW-0813">Transport</keyword>
<evidence type="ECO:0000313" key="12">
    <source>
        <dbReference type="Proteomes" id="UP000287865"/>
    </source>
</evidence>
<feature type="domain" description="Cytochrome c" evidence="8">
    <location>
        <begin position="61"/>
        <end position="141"/>
    </location>
</feature>
<evidence type="ECO:0000313" key="11">
    <source>
        <dbReference type="Proteomes" id="UP000249203"/>
    </source>
</evidence>
<dbReference type="Proteomes" id="UP000287865">
    <property type="component" value="Unassembled WGS sequence"/>
</dbReference>
<evidence type="ECO:0000256" key="1">
    <source>
        <dbReference type="ARBA" id="ARBA00022448"/>
    </source>
</evidence>
<sequence>MKVSTLLNWKAVVALVAGAVLAGGVAVASDSSSIADRIKPSGQVRLASEAGQQSASAAQSGGTRSGEAVYNQACAACHAGGVLGAPRKGNAGDWEDRLPQGMAVLLEHSINGFNAMPPRGGCGNCSDEEIEAAIEHMIAGL</sequence>
<evidence type="ECO:0000256" key="7">
    <source>
        <dbReference type="SAM" id="SignalP"/>
    </source>
</evidence>
<keyword evidence="3 6" id="KW-0479">Metal-binding</keyword>
<evidence type="ECO:0000259" key="8">
    <source>
        <dbReference type="PROSITE" id="PS51007"/>
    </source>
</evidence>
<dbReference type="EMBL" id="PIPK01000002">
    <property type="protein sequence ID" value="RUO27758.1"/>
    <property type="molecule type" value="Genomic_DNA"/>
</dbReference>
<accession>A0A327WZA0</accession>
<keyword evidence="12" id="KW-1185">Reference proteome</keyword>
<feature type="chain" id="PRO_5016270772" evidence="7">
    <location>
        <begin position="23"/>
        <end position="141"/>
    </location>
</feature>
<gene>
    <name evidence="9" type="ORF">B0I24_10374</name>
    <name evidence="10" type="ORF">CWE07_03870</name>
</gene>
<evidence type="ECO:0000256" key="3">
    <source>
        <dbReference type="ARBA" id="ARBA00022723"/>
    </source>
</evidence>
<feature type="signal peptide" evidence="7">
    <location>
        <begin position="1"/>
        <end position="22"/>
    </location>
</feature>
<keyword evidence="4" id="KW-0249">Electron transport</keyword>
<dbReference type="SUPFAM" id="SSF46626">
    <property type="entry name" value="Cytochrome c"/>
    <property type="match status" value="1"/>
</dbReference>
<dbReference type="AlphaFoldDB" id="A0A327WZA0"/>
<keyword evidence="5 6" id="KW-0408">Iron</keyword>
<dbReference type="GO" id="GO:0009055">
    <property type="term" value="F:electron transfer activity"/>
    <property type="evidence" value="ECO:0007669"/>
    <property type="project" value="InterPro"/>
</dbReference>
<comment type="caution">
    <text evidence="9">The sequence shown here is derived from an EMBL/GenBank/DDBJ whole genome shotgun (WGS) entry which is preliminary data.</text>
</comment>